<evidence type="ECO:0000256" key="7">
    <source>
        <dbReference type="ARBA" id="ARBA00023288"/>
    </source>
</evidence>
<feature type="transmembrane region" description="Helical" evidence="10">
    <location>
        <begin position="197"/>
        <end position="222"/>
    </location>
</feature>
<keyword evidence="14" id="KW-1185">Reference proteome</keyword>
<comment type="domain">
    <text evidence="10">The DHHC domain is required for palmitoyltransferase activity.</text>
</comment>
<dbReference type="VEuPathDB" id="FungiDB:PV08_05714"/>
<comment type="similarity">
    <text evidence="10">Belongs to the DHHC palmitoyltransferase family.</text>
</comment>
<dbReference type="AlphaFoldDB" id="A0A0D2BAP7"/>
<feature type="transmembrane region" description="Helical" evidence="10">
    <location>
        <begin position="7"/>
        <end position="26"/>
    </location>
</feature>
<evidence type="ECO:0000256" key="5">
    <source>
        <dbReference type="ARBA" id="ARBA00023136"/>
    </source>
</evidence>
<evidence type="ECO:0000313" key="14">
    <source>
        <dbReference type="Proteomes" id="UP000053328"/>
    </source>
</evidence>
<dbReference type="STRING" id="91928.A0A0D2BAP7"/>
<keyword evidence="6" id="KW-0564">Palmitate</keyword>
<keyword evidence="4 10" id="KW-1133">Transmembrane helix</keyword>
<keyword evidence="7" id="KW-0449">Lipoprotein</keyword>
<dbReference type="GO" id="GO:0019706">
    <property type="term" value="F:protein-cysteine S-palmitoyltransferase activity"/>
    <property type="evidence" value="ECO:0007669"/>
    <property type="project" value="UniProtKB-EC"/>
</dbReference>
<evidence type="ECO:0000256" key="4">
    <source>
        <dbReference type="ARBA" id="ARBA00022989"/>
    </source>
</evidence>
<evidence type="ECO:0000256" key="10">
    <source>
        <dbReference type="RuleBase" id="RU079119"/>
    </source>
</evidence>
<dbReference type="OrthoDB" id="9909019at2759"/>
<dbReference type="EMBL" id="KN847495">
    <property type="protein sequence ID" value="KIW15665.1"/>
    <property type="molecule type" value="Genomic_DNA"/>
</dbReference>
<evidence type="ECO:0000313" key="13">
    <source>
        <dbReference type="EMBL" id="KIW15665.1"/>
    </source>
</evidence>
<dbReference type="GO" id="GO:0005783">
    <property type="term" value="C:endoplasmic reticulum"/>
    <property type="evidence" value="ECO:0007669"/>
    <property type="project" value="TreeGrafter"/>
</dbReference>
<dbReference type="GeneID" id="27332797"/>
<evidence type="ECO:0000256" key="11">
    <source>
        <dbReference type="SAM" id="MobiDB-lite"/>
    </source>
</evidence>
<protein>
    <recommendedName>
        <fullName evidence="10">Palmitoyltransferase</fullName>
        <ecNumber evidence="10">2.3.1.225</ecNumber>
    </recommendedName>
</protein>
<keyword evidence="5 10" id="KW-0472">Membrane</keyword>
<dbReference type="HOGENOM" id="CLU_042181_2_1_1"/>
<sequence>MGLIRTIALVVLTISFIVFIALFGRLPAFRRTPIAFLHQLLWRHIPNGFIAVDERLTGRRISRSLARTGNYLMNEKHPLVLIFFLGLQVIGEAMFVPAAWDRLATSQKIVIPCLIAGPMVFLYLSATTSSNVTPENHAECIRAYPYDFALFHPGYFCSTCRFAKPARSKHCPICKACVQKQDHHCIWINNCVGRNNYLWFNLLIVATAVLLAYGARLGYVLLDARLQERLVPAALTRGSATAKRWSTALTWGEYWQCWAWAISVEWRIGSIMMLTILSFPLATAFLVYHVYLVWAGMTTNESAKWSDWKEDILDDLVYRARIAELRETYPKLPDDVEPRDEDIKSPWPRGARAKWWLVRMVDGRQPTLRKNRENGKGVGERGAEDEGNEVPDERWTKVHSLREVDNVYDLGFWSNLKDSILNRD</sequence>
<dbReference type="EC" id="2.3.1.225" evidence="10"/>
<dbReference type="GO" id="GO:0006612">
    <property type="term" value="P:protein targeting to membrane"/>
    <property type="evidence" value="ECO:0007669"/>
    <property type="project" value="TreeGrafter"/>
</dbReference>
<keyword evidence="8 10" id="KW-0012">Acyltransferase</keyword>
<feature type="compositionally biased region" description="Basic and acidic residues" evidence="11">
    <location>
        <begin position="370"/>
        <end position="384"/>
    </location>
</feature>
<comment type="subcellular location">
    <subcellularLocation>
        <location evidence="1">Membrane</location>
        <topology evidence="1">Multi-pass membrane protein</topology>
    </subcellularLocation>
</comment>
<feature type="region of interest" description="Disordered" evidence="11">
    <location>
        <begin position="368"/>
        <end position="394"/>
    </location>
</feature>
<dbReference type="GO" id="GO:0016020">
    <property type="term" value="C:membrane"/>
    <property type="evidence" value="ECO:0007669"/>
    <property type="project" value="UniProtKB-SubCell"/>
</dbReference>
<dbReference type="GO" id="GO:0005794">
    <property type="term" value="C:Golgi apparatus"/>
    <property type="evidence" value="ECO:0007669"/>
    <property type="project" value="TreeGrafter"/>
</dbReference>
<accession>A0A0D2BAP7</accession>
<evidence type="ECO:0000256" key="1">
    <source>
        <dbReference type="ARBA" id="ARBA00004141"/>
    </source>
</evidence>
<dbReference type="Pfam" id="PF01529">
    <property type="entry name" value="DHHC"/>
    <property type="match status" value="1"/>
</dbReference>
<evidence type="ECO:0000256" key="9">
    <source>
        <dbReference type="ARBA" id="ARBA00048048"/>
    </source>
</evidence>
<evidence type="ECO:0000259" key="12">
    <source>
        <dbReference type="Pfam" id="PF01529"/>
    </source>
</evidence>
<gene>
    <name evidence="13" type="ORF">PV08_05714</name>
</gene>
<dbReference type="PROSITE" id="PS50216">
    <property type="entry name" value="DHHC"/>
    <property type="match status" value="1"/>
</dbReference>
<comment type="catalytic activity">
    <reaction evidence="9 10">
        <text>L-cysteinyl-[protein] + hexadecanoyl-CoA = S-hexadecanoyl-L-cysteinyl-[protein] + CoA</text>
        <dbReference type="Rhea" id="RHEA:36683"/>
        <dbReference type="Rhea" id="RHEA-COMP:10131"/>
        <dbReference type="Rhea" id="RHEA-COMP:11032"/>
        <dbReference type="ChEBI" id="CHEBI:29950"/>
        <dbReference type="ChEBI" id="CHEBI:57287"/>
        <dbReference type="ChEBI" id="CHEBI:57379"/>
        <dbReference type="ChEBI" id="CHEBI:74151"/>
        <dbReference type="EC" id="2.3.1.225"/>
    </reaction>
</comment>
<dbReference type="RefSeq" id="XP_016235881.1">
    <property type="nucleotide sequence ID" value="XM_016380054.1"/>
</dbReference>
<keyword evidence="3 10" id="KW-0812">Transmembrane</keyword>
<dbReference type="Proteomes" id="UP000053328">
    <property type="component" value="Unassembled WGS sequence"/>
</dbReference>
<dbReference type="PANTHER" id="PTHR22883:SF480">
    <property type="entry name" value="PALMITOYLTRANSFERASE SWF1"/>
    <property type="match status" value="1"/>
</dbReference>
<reference evidence="13 14" key="1">
    <citation type="submission" date="2015-01" db="EMBL/GenBank/DDBJ databases">
        <title>The Genome Sequence of Exophiala spinifera CBS89968.</title>
        <authorList>
            <consortium name="The Broad Institute Genomics Platform"/>
            <person name="Cuomo C."/>
            <person name="de Hoog S."/>
            <person name="Gorbushina A."/>
            <person name="Stielow B."/>
            <person name="Teixiera M."/>
            <person name="Abouelleil A."/>
            <person name="Chapman S.B."/>
            <person name="Priest M."/>
            <person name="Young S.K."/>
            <person name="Wortman J."/>
            <person name="Nusbaum C."/>
            <person name="Birren B."/>
        </authorList>
    </citation>
    <scope>NUCLEOTIDE SEQUENCE [LARGE SCALE GENOMIC DNA]</scope>
    <source>
        <strain evidence="13 14">CBS 89968</strain>
    </source>
</reference>
<name>A0A0D2BAP7_9EURO</name>
<feature type="transmembrane region" description="Helical" evidence="10">
    <location>
        <begin position="271"/>
        <end position="294"/>
    </location>
</feature>
<feature type="transmembrane region" description="Helical" evidence="10">
    <location>
        <begin position="79"/>
        <end position="100"/>
    </location>
</feature>
<evidence type="ECO:0000256" key="2">
    <source>
        <dbReference type="ARBA" id="ARBA00022679"/>
    </source>
</evidence>
<evidence type="ECO:0000256" key="3">
    <source>
        <dbReference type="ARBA" id="ARBA00022692"/>
    </source>
</evidence>
<organism evidence="13 14">
    <name type="scientific">Exophiala spinifera</name>
    <dbReference type="NCBI Taxonomy" id="91928"/>
    <lineage>
        <taxon>Eukaryota</taxon>
        <taxon>Fungi</taxon>
        <taxon>Dikarya</taxon>
        <taxon>Ascomycota</taxon>
        <taxon>Pezizomycotina</taxon>
        <taxon>Eurotiomycetes</taxon>
        <taxon>Chaetothyriomycetidae</taxon>
        <taxon>Chaetothyriales</taxon>
        <taxon>Herpotrichiellaceae</taxon>
        <taxon>Exophiala</taxon>
    </lineage>
</organism>
<dbReference type="InterPro" id="IPR001594">
    <property type="entry name" value="Palmitoyltrfase_DHHC"/>
</dbReference>
<proteinExistence type="inferred from homology"/>
<dbReference type="InterPro" id="IPR039859">
    <property type="entry name" value="PFA4/ZDH16/20/ERF2-like"/>
</dbReference>
<dbReference type="PANTHER" id="PTHR22883">
    <property type="entry name" value="ZINC FINGER DHHC DOMAIN CONTAINING PROTEIN"/>
    <property type="match status" value="1"/>
</dbReference>
<evidence type="ECO:0000256" key="6">
    <source>
        <dbReference type="ARBA" id="ARBA00023139"/>
    </source>
</evidence>
<evidence type="ECO:0000256" key="8">
    <source>
        <dbReference type="ARBA" id="ARBA00023315"/>
    </source>
</evidence>
<keyword evidence="2 10" id="KW-0808">Transferase</keyword>
<feature type="domain" description="Palmitoyltransferase DHHC" evidence="12">
    <location>
        <begin position="153"/>
        <end position="305"/>
    </location>
</feature>